<sequence>NGFPIPQLKLFNGPILLQENLALHEELHWSQTMTCETFNTFTCSALQEDSALQKNISIYSTCSPQLKYPHINKTIMEVKENTTVSIVIEIYGYPFPQNYTLIKNGSV</sequence>
<dbReference type="EMBL" id="CAXITT010000129">
    <property type="protein sequence ID" value="CAL1532940.1"/>
    <property type="molecule type" value="Genomic_DNA"/>
</dbReference>
<accession>A0AAV2HGG1</accession>
<dbReference type="Proteomes" id="UP001497497">
    <property type="component" value="Unassembled WGS sequence"/>
</dbReference>
<gene>
    <name evidence="1" type="ORF">GSLYS_00006958001</name>
</gene>
<comment type="caution">
    <text evidence="1">The sequence shown here is derived from an EMBL/GenBank/DDBJ whole genome shotgun (WGS) entry which is preliminary data.</text>
</comment>
<name>A0AAV2HGG1_LYMST</name>
<proteinExistence type="predicted"/>
<dbReference type="AlphaFoldDB" id="A0AAV2HGG1"/>
<evidence type="ECO:0000313" key="1">
    <source>
        <dbReference type="EMBL" id="CAL1532940.1"/>
    </source>
</evidence>
<organism evidence="1 2">
    <name type="scientific">Lymnaea stagnalis</name>
    <name type="common">Great pond snail</name>
    <name type="synonym">Helix stagnalis</name>
    <dbReference type="NCBI Taxonomy" id="6523"/>
    <lineage>
        <taxon>Eukaryota</taxon>
        <taxon>Metazoa</taxon>
        <taxon>Spiralia</taxon>
        <taxon>Lophotrochozoa</taxon>
        <taxon>Mollusca</taxon>
        <taxon>Gastropoda</taxon>
        <taxon>Heterobranchia</taxon>
        <taxon>Euthyneura</taxon>
        <taxon>Panpulmonata</taxon>
        <taxon>Hygrophila</taxon>
        <taxon>Lymnaeoidea</taxon>
        <taxon>Lymnaeidae</taxon>
        <taxon>Lymnaea</taxon>
    </lineage>
</organism>
<feature type="non-terminal residue" evidence="1">
    <location>
        <position position="1"/>
    </location>
</feature>
<feature type="non-terminal residue" evidence="1">
    <location>
        <position position="107"/>
    </location>
</feature>
<evidence type="ECO:0000313" key="2">
    <source>
        <dbReference type="Proteomes" id="UP001497497"/>
    </source>
</evidence>
<keyword evidence="2" id="KW-1185">Reference proteome</keyword>
<protein>
    <submittedName>
        <fullName evidence="1">Uncharacterized protein</fullName>
    </submittedName>
</protein>
<reference evidence="1 2" key="1">
    <citation type="submission" date="2024-04" db="EMBL/GenBank/DDBJ databases">
        <authorList>
            <consortium name="Genoscope - CEA"/>
            <person name="William W."/>
        </authorList>
    </citation>
    <scope>NUCLEOTIDE SEQUENCE [LARGE SCALE GENOMIC DNA]</scope>
</reference>